<name>A0A6A5XU67_9PLEO</name>
<keyword evidence="2" id="KW-1185">Reference proteome</keyword>
<reference evidence="1" key="1">
    <citation type="journal article" date="2020" name="Stud. Mycol.">
        <title>101 Dothideomycetes genomes: a test case for predicting lifestyles and emergence of pathogens.</title>
        <authorList>
            <person name="Haridas S."/>
            <person name="Albert R."/>
            <person name="Binder M."/>
            <person name="Bloem J."/>
            <person name="Labutti K."/>
            <person name="Salamov A."/>
            <person name="Andreopoulos B."/>
            <person name="Baker S."/>
            <person name="Barry K."/>
            <person name="Bills G."/>
            <person name="Bluhm B."/>
            <person name="Cannon C."/>
            <person name="Castanera R."/>
            <person name="Culley D."/>
            <person name="Daum C."/>
            <person name="Ezra D."/>
            <person name="Gonzalez J."/>
            <person name="Henrissat B."/>
            <person name="Kuo A."/>
            <person name="Liang C."/>
            <person name="Lipzen A."/>
            <person name="Lutzoni F."/>
            <person name="Magnuson J."/>
            <person name="Mondo S."/>
            <person name="Nolan M."/>
            <person name="Ohm R."/>
            <person name="Pangilinan J."/>
            <person name="Park H.-J."/>
            <person name="Ramirez L."/>
            <person name="Alfaro M."/>
            <person name="Sun H."/>
            <person name="Tritt A."/>
            <person name="Yoshinaga Y."/>
            <person name="Zwiers L.-H."/>
            <person name="Turgeon B."/>
            <person name="Goodwin S."/>
            <person name="Spatafora J."/>
            <person name="Crous P."/>
            <person name="Grigoriev I."/>
        </authorList>
    </citation>
    <scope>NUCLEOTIDE SEQUENCE</scope>
    <source>
        <strain evidence="1">CBS 175.79</strain>
    </source>
</reference>
<dbReference type="GeneID" id="54285486"/>
<evidence type="ECO:0008006" key="3">
    <source>
        <dbReference type="Google" id="ProtNLM"/>
    </source>
</evidence>
<dbReference type="Proteomes" id="UP000799778">
    <property type="component" value="Unassembled WGS sequence"/>
</dbReference>
<evidence type="ECO:0000313" key="1">
    <source>
        <dbReference type="EMBL" id="KAF2016493.1"/>
    </source>
</evidence>
<proteinExistence type="predicted"/>
<sequence length="64" mass="7235">MAAPPQSPPDSGPTDPTLPKLPAGWIAQWDASSQKYYCTSYASYYREHLGRRPHGYRIIIDNIQ</sequence>
<dbReference type="EMBL" id="ML978069">
    <property type="protein sequence ID" value="KAF2016493.1"/>
    <property type="molecule type" value="Genomic_DNA"/>
</dbReference>
<protein>
    <recommendedName>
        <fullName evidence="3">WW domain-containing protein</fullName>
    </recommendedName>
</protein>
<accession>A0A6A5XU67</accession>
<gene>
    <name evidence="1" type="ORF">BU24DRAFT_422832</name>
</gene>
<organism evidence="1 2">
    <name type="scientific">Aaosphaeria arxii CBS 175.79</name>
    <dbReference type="NCBI Taxonomy" id="1450172"/>
    <lineage>
        <taxon>Eukaryota</taxon>
        <taxon>Fungi</taxon>
        <taxon>Dikarya</taxon>
        <taxon>Ascomycota</taxon>
        <taxon>Pezizomycotina</taxon>
        <taxon>Dothideomycetes</taxon>
        <taxon>Pleosporomycetidae</taxon>
        <taxon>Pleosporales</taxon>
        <taxon>Pleosporales incertae sedis</taxon>
        <taxon>Aaosphaeria</taxon>
    </lineage>
</organism>
<evidence type="ECO:0000313" key="2">
    <source>
        <dbReference type="Proteomes" id="UP000799778"/>
    </source>
</evidence>
<dbReference type="RefSeq" id="XP_033384832.1">
    <property type="nucleotide sequence ID" value="XM_033528089.1"/>
</dbReference>
<dbReference type="AlphaFoldDB" id="A0A6A5XU67"/>
<dbReference type="OrthoDB" id="2367685at2759"/>